<proteinExistence type="predicted"/>
<accession>A0A0M1VVZ2</accession>
<keyword evidence="1" id="KW-0732">Signal</keyword>
<feature type="signal peptide" evidence="1">
    <location>
        <begin position="1"/>
        <end position="18"/>
    </location>
</feature>
<organism evidence="2 3">
    <name type="scientific">Fusobacterium vincentii 4_1_13</name>
    <dbReference type="NCBI Taxonomy" id="469606"/>
    <lineage>
        <taxon>Bacteria</taxon>
        <taxon>Fusobacteriati</taxon>
        <taxon>Fusobacteriota</taxon>
        <taxon>Fusobacteriia</taxon>
        <taxon>Fusobacteriales</taxon>
        <taxon>Fusobacteriaceae</taxon>
        <taxon>Fusobacterium</taxon>
    </lineage>
</organism>
<dbReference type="EMBL" id="ACDE02000003">
    <property type="protein sequence ID" value="EEO40773.1"/>
    <property type="molecule type" value="Genomic_DNA"/>
</dbReference>
<dbReference type="eggNOG" id="ENOG5032QDE">
    <property type="taxonomic scope" value="Bacteria"/>
</dbReference>
<name>A0A0M1VVZ2_FUSVC</name>
<sequence>MKKIILAIFLVLGAVSFAAPKYVDMAKLQKNSYQIIQDEEGAFLFGKSTEDVGLTVALFDVPESKDTAKKLSEEVKTTAPAEQKYVSSRENKRAYIIKFKAKDGSYTYSFVGKKPKVKNCYISTLYITNKDFKDNELDKVADQTLNEIESYLK</sequence>
<dbReference type="RefSeq" id="WP_008796371.1">
    <property type="nucleotide sequence ID" value="NZ_KQ235733.1"/>
</dbReference>
<dbReference type="HOGENOM" id="CLU_140933_0_0_0"/>
<gene>
    <name evidence="2" type="ORF">FSCG_01486</name>
</gene>
<dbReference type="AlphaFoldDB" id="A0A0M1VVZ2"/>
<dbReference type="Proteomes" id="UP000004925">
    <property type="component" value="Unassembled WGS sequence"/>
</dbReference>
<evidence type="ECO:0000313" key="3">
    <source>
        <dbReference type="Proteomes" id="UP000004925"/>
    </source>
</evidence>
<evidence type="ECO:0000256" key="1">
    <source>
        <dbReference type="SAM" id="SignalP"/>
    </source>
</evidence>
<evidence type="ECO:0000313" key="2">
    <source>
        <dbReference type="EMBL" id="EEO40773.1"/>
    </source>
</evidence>
<protein>
    <submittedName>
        <fullName evidence="2">Uncharacterized protein</fullName>
    </submittedName>
</protein>
<reference evidence="2 3" key="1">
    <citation type="submission" date="2011-10" db="EMBL/GenBank/DDBJ databases">
        <title>The Genome Sequence of Fusobacterium sp. 4_1_13.</title>
        <authorList>
            <consortium name="The Broad Institute Genome Sequencing Platform"/>
            <person name="Earl A."/>
            <person name="Ward D."/>
            <person name="Feldgarden M."/>
            <person name="Gevers D."/>
            <person name="Strauss J."/>
            <person name="Ambrose C."/>
            <person name="Allen-Vercoe E."/>
            <person name="Young S.K."/>
            <person name="Zeng Q."/>
            <person name="Gargeya S."/>
            <person name="Fitzgerald M."/>
            <person name="Haas B."/>
            <person name="Abouelleil A."/>
            <person name="Alvarado L."/>
            <person name="Arachchi H.M."/>
            <person name="Berlin A."/>
            <person name="Brown A."/>
            <person name="Chapman S.B."/>
            <person name="Chen Z."/>
            <person name="Dunbar C."/>
            <person name="Freedman E."/>
            <person name="Gearin G."/>
            <person name="Goldberg J."/>
            <person name="Griggs A."/>
            <person name="Gujja S."/>
            <person name="Heiman D."/>
            <person name="Howarth C."/>
            <person name="Larson L."/>
            <person name="Lui A."/>
            <person name="MacDonald P.J."/>
            <person name="Montmayeur A."/>
            <person name="Murphy C."/>
            <person name="Neiman D."/>
            <person name="Pearson M."/>
            <person name="Priest M."/>
            <person name="Roberts A."/>
            <person name="Saif S."/>
            <person name="Shea T."/>
            <person name="Shenoy N."/>
            <person name="Sisk P."/>
            <person name="Stolte C."/>
            <person name="Sykes S."/>
            <person name="Wortman J."/>
            <person name="Nusbaum C."/>
            <person name="Birren B."/>
        </authorList>
    </citation>
    <scope>NUCLEOTIDE SEQUENCE [LARGE SCALE GENOMIC DNA]</scope>
    <source>
        <strain evidence="2 3">4_1_13</strain>
    </source>
</reference>
<comment type="caution">
    <text evidence="2">The sequence shown here is derived from an EMBL/GenBank/DDBJ whole genome shotgun (WGS) entry which is preliminary data.</text>
</comment>
<feature type="chain" id="PRO_5005625013" evidence="1">
    <location>
        <begin position="19"/>
        <end position="153"/>
    </location>
</feature>